<dbReference type="PANTHER" id="PTHR13696">
    <property type="entry name" value="P-LOOP CONTAINING NUCLEOSIDE TRIPHOSPHATE HYDROLASE"/>
    <property type="match status" value="1"/>
</dbReference>
<accession>X0T108</accession>
<comment type="caution">
    <text evidence="2">The sequence shown here is derived from an EMBL/GenBank/DDBJ whole genome shotgun (WGS) entry which is preliminary data.</text>
</comment>
<protein>
    <recommendedName>
        <fullName evidence="1">AAA domain-containing protein</fullName>
    </recommendedName>
</protein>
<dbReference type="InterPro" id="IPR027417">
    <property type="entry name" value="P-loop_NTPase"/>
</dbReference>
<feature type="non-terminal residue" evidence="2">
    <location>
        <position position="1"/>
    </location>
</feature>
<proteinExistence type="predicted"/>
<dbReference type="Pfam" id="PF13614">
    <property type="entry name" value="AAA_31"/>
    <property type="match status" value="1"/>
</dbReference>
<dbReference type="AlphaFoldDB" id="X0T108"/>
<evidence type="ECO:0000259" key="1">
    <source>
        <dbReference type="Pfam" id="PF13614"/>
    </source>
</evidence>
<organism evidence="2">
    <name type="scientific">marine sediment metagenome</name>
    <dbReference type="NCBI Taxonomy" id="412755"/>
    <lineage>
        <taxon>unclassified sequences</taxon>
        <taxon>metagenomes</taxon>
        <taxon>ecological metagenomes</taxon>
    </lineage>
</organism>
<dbReference type="InterPro" id="IPR050678">
    <property type="entry name" value="DNA_Partitioning_ATPase"/>
</dbReference>
<dbReference type="SUPFAM" id="SSF52540">
    <property type="entry name" value="P-loop containing nucleoside triphosphate hydrolases"/>
    <property type="match status" value="1"/>
</dbReference>
<name>X0T108_9ZZZZ</name>
<sequence length="172" mass="19041">ASELGLAFRLGRENVLKEALGEVNGAYDVCIIDCPPSLGLLTVNALSAAHGVLVPTQPQIVDLRGLSLFWVTLAKIRRSLNPRLETIGIVLTLYNGWLIHHRQSLEALRHAKWPLLPTTIGRSVRVAEASVTSQTVVTYASDNPRAQEYEALTDEVERWLKKPQTQELIALQ</sequence>
<dbReference type="CDD" id="cd02042">
    <property type="entry name" value="ParAB_family"/>
    <property type="match status" value="1"/>
</dbReference>
<feature type="domain" description="AAA" evidence="1">
    <location>
        <begin position="7"/>
        <end position="85"/>
    </location>
</feature>
<dbReference type="EMBL" id="BARS01008649">
    <property type="protein sequence ID" value="GAF81862.1"/>
    <property type="molecule type" value="Genomic_DNA"/>
</dbReference>
<reference evidence="2" key="1">
    <citation type="journal article" date="2014" name="Front. Microbiol.">
        <title>High frequency of phylogenetically diverse reductive dehalogenase-homologous genes in deep subseafloor sedimentary metagenomes.</title>
        <authorList>
            <person name="Kawai M."/>
            <person name="Futagami T."/>
            <person name="Toyoda A."/>
            <person name="Takaki Y."/>
            <person name="Nishi S."/>
            <person name="Hori S."/>
            <person name="Arai W."/>
            <person name="Tsubouchi T."/>
            <person name="Morono Y."/>
            <person name="Uchiyama I."/>
            <person name="Ito T."/>
            <person name="Fujiyama A."/>
            <person name="Inagaki F."/>
            <person name="Takami H."/>
        </authorList>
    </citation>
    <scope>NUCLEOTIDE SEQUENCE</scope>
    <source>
        <strain evidence="2">Expedition CK06-06</strain>
    </source>
</reference>
<evidence type="ECO:0000313" key="2">
    <source>
        <dbReference type="EMBL" id="GAF81862.1"/>
    </source>
</evidence>
<dbReference type="PANTHER" id="PTHR13696:SF99">
    <property type="entry name" value="COBYRINIC ACID AC-DIAMIDE SYNTHASE"/>
    <property type="match status" value="1"/>
</dbReference>
<dbReference type="InterPro" id="IPR025669">
    <property type="entry name" value="AAA_dom"/>
</dbReference>
<dbReference type="Gene3D" id="3.40.50.300">
    <property type="entry name" value="P-loop containing nucleotide triphosphate hydrolases"/>
    <property type="match status" value="1"/>
</dbReference>
<gene>
    <name evidence="2" type="ORF">S01H1_16440</name>
</gene>